<organism evidence="2 3">
    <name type="scientific">Mucilaginibacter myungsuensis</name>
    <dbReference type="NCBI Taxonomy" id="649104"/>
    <lineage>
        <taxon>Bacteria</taxon>
        <taxon>Pseudomonadati</taxon>
        <taxon>Bacteroidota</taxon>
        <taxon>Sphingobacteriia</taxon>
        <taxon>Sphingobacteriales</taxon>
        <taxon>Sphingobacteriaceae</taxon>
        <taxon>Mucilaginibacter</taxon>
    </lineage>
</organism>
<gene>
    <name evidence="2" type="ORF">IRJ16_21240</name>
</gene>
<evidence type="ECO:0000256" key="1">
    <source>
        <dbReference type="SAM" id="Phobius"/>
    </source>
</evidence>
<evidence type="ECO:0000313" key="3">
    <source>
        <dbReference type="Proteomes" id="UP000622475"/>
    </source>
</evidence>
<reference evidence="2" key="1">
    <citation type="submission" date="2020-10" db="EMBL/GenBank/DDBJ databases">
        <title>Mucilaginibacter mali sp. nov., isolated from rhizosphere soil of apple orchard.</title>
        <authorList>
            <person name="Lee J.-S."/>
            <person name="Kim H.S."/>
            <person name="Kim J.-S."/>
        </authorList>
    </citation>
    <scope>NUCLEOTIDE SEQUENCE</scope>
    <source>
        <strain evidence="2">KCTC 22746</strain>
    </source>
</reference>
<dbReference type="Proteomes" id="UP000622475">
    <property type="component" value="Unassembled WGS sequence"/>
</dbReference>
<comment type="caution">
    <text evidence="2">The sequence shown here is derived from an EMBL/GenBank/DDBJ whole genome shotgun (WGS) entry which is preliminary data.</text>
</comment>
<name>A0A929KZ80_9SPHI</name>
<keyword evidence="1" id="KW-0472">Membrane</keyword>
<proteinExistence type="predicted"/>
<keyword evidence="1" id="KW-0812">Transmembrane</keyword>
<evidence type="ECO:0000313" key="2">
    <source>
        <dbReference type="EMBL" id="MBE9664419.1"/>
    </source>
</evidence>
<keyword evidence="3" id="KW-1185">Reference proteome</keyword>
<dbReference type="EMBL" id="JADFFL010000011">
    <property type="protein sequence ID" value="MBE9664419.1"/>
    <property type="molecule type" value="Genomic_DNA"/>
</dbReference>
<dbReference type="AlphaFoldDB" id="A0A929KZ80"/>
<feature type="transmembrane region" description="Helical" evidence="1">
    <location>
        <begin position="12"/>
        <end position="31"/>
    </location>
</feature>
<sequence length="93" mass="9879">MNDFSPREIILSLLYGGCIIASIGFGIKAGFTGTHTAPIPFITSGFALLIGGFIAFIDIMRFRPVTVENMMIHIAGLAGNGLIMAIVLSMAFN</sequence>
<protein>
    <submittedName>
        <fullName evidence="2">Uncharacterized protein</fullName>
    </submittedName>
</protein>
<feature type="transmembrane region" description="Helical" evidence="1">
    <location>
        <begin position="71"/>
        <end position="92"/>
    </location>
</feature>
<accession>A0A929KZ80</accession>
<dbReference type="RefSeq" id="WP_194113671.1">
    <property type="nucleotide sequence ID" value="NZ_JADFFL010000011.1"/>
</dbReference>
<feature type="transmembrane region" description="Helical" evidence="1">
    <location>
        <begin position="37"/>
        <end position="59"/>
    </location>
</feature>
<keyword evidence="1" id="KW-1133">Transmembrane helix</keyword>